<evidence type="ECO:0000256" key="1">
    <source>
        <dbReference type="SAM" id="MobiDB-lite"/>
    </source>
</evidence>
<feature type="compositionally biased region" description="Low complexity" evidence="1">
    <location>
        <begin position="9"/>
        <end position="18"/>
    </location>
</feature>
<feature type="region of interest" description="Disordered" evidence="1">
    <location>
        <begin position="149"/>
        <end position="209"/>
    </location>
</feature>
<feature type="region of interest" description="Disordered" evidence="1">
    <location>
        <begin position="1"/>
        <end position="95"/>
    </location>
</feature>
<evidence type="ECO:0000313" key="2">
    <source>
        <dbReference type="EMBL" id="KAK9724065.1"/>
    </source>
</evidence>
<dbReference type="PANTHER" id="PTHR33448">
    <property type="entry name" value="CHLOROPLAST PROTEIN HCF243-RELATED"/>
    <property type="match status" value="1"/>
</dbReference>
<feature type="compositionally biased region" description="Basic and acidic residues" evidence="1">
    <location>
        <begin position="157"/>
        <end position="173"/>
    </location>
</feature>
<feature type="region of interest" description="Disordered" evidence="1">
    <location>
        <begin position="224"/>
        <end position="273"/>
    </location>
</feature>
<evidence type="ECO:0000313" key="3">
    <source>
        <dbReference type="Proteomes" id="UP001443914"/>
    </source>
</evidence>
<reference evidence="2" key="1">
    <citation type="submission" date="2024-03" db="EMBL/GenBank/DDBJ databases">
        <title>WGS assembly of Saponaria officinalis var. Norfolk2.</title>
        <authorList>
            <person name="Jenkins J."/>
            <person name="Shu S."/>
            <person name="Grimwood J."/>
            <person name="Barry K."/>
            <person name="Goodstein D."/>
            <person name="Schmutz J."/>
            <person name="Leebens-Mack J."/>
            <person name="Osbourn A."/>
        </authorList>
    </citation>
    <scope>NUCLEOTIDE SEQUENCE [LARGE SCALE GENOMIC DNA]</scope>
    <source>
        <strain evidence="2">JIC</strain>
    </source>
</reference>
<feature type="compositionally biased region" description="Polar residues" evidence="1">
    <location>
        <begin position="193"/>
        <end position="206"/>
    </location>
</feature>
<protein>
    <submittedName>
        <fullName evidence="2">Uncharacterized protein</fullName>
    </submittedName>
</protein>
<feature type="compositionally biased region" description="Polar residues" evidence="1">
    <location>
        <begin position="57"/>
        <end position="73"/>
    </location>
</feature>
<accession>A0AAW1KUS8</accession>
<gene>
    <name evidence="2" type="ORF">RND81_05G045300</name>
</gene>
<dbReference type="EMBL" id="JBDFQZ010000005">
    <property type="protein sequence ID" value="KAK9724065.1"/>
    <property type="molecule type" value="Genomic_DNA"/>
</dbReference>
<sequence>MRMRMRILSSSSKPISSPGRTDKFPPPLMRFMKSDVSSRSRGRSRASPLFFRRKRSVNSTSTIETTQEPSSPKVTCIGQVRVRRSKNQSGNKPKPKLKLKIRERRNFDLCCWFRKPCLFLKCFRMPKWKWRWIFLFNCRDGRVRTAVSSSKNSGSARFEEGKEQRFEGQDQKQARHFQMPHFNEDEMYESGRRSSVSEMGTTSTAPPKNAFLLTRCRSSSLASRFWGEEEEEEEEADARECRKDGEEEDEEYERGRRSCVSEMGTSATLAPPKNAFLLTRSKSSTLTSRFQVEEEGEEIKKRGKNNELENEIMLLNNRDSTAETRGEGDSKFRGGEEIKKSVGVCAAEEEAVKKEEGKKDEGNLELVGTKALKLRRCKSEPARRDLDQFDPQTTEFWRLRRFSNAHSSAPHVAD</sequence>
<comment type="caution">
    <text evidence="2">The sequence shown here is derived from an EMBL/GenBank/DDBJ whole genome shotgun (WGS) entry which is preliminary data.</text>
</comment>
<keyword evidence="3" id="KW-1185">Reference proteome</keyword>
<dbReference type="PANTHER" id="PTHR33448:SF10">
    <property type="entry name" value="PROTAMINE P1 FAMILY PROTEIN"/>
    <property type="match status" value="1"/>
</dbReference>
<proteinExistence type="predicted"/>
<organism evidence="2 3">
    <name type="scientific">Saponaria officinalis</name>
    <name type="common">Common soapwort</name>
    <name type="synonym">Lychnis saponaria</name>
    <dbReference type="NCBI Taxonomy" id="3572"/>
    <lineage>
        <taxon>Eukaryota</taxon>
        <taxon>Viridiplantae</taxon>
        <taxon>Streptophyta</taxon>
        <taxon>Embryophyta</taxon>
        <taxon>Tracheophyta</taxon>
        <taxon>Spermatophyta</taxon>
        <taxon>Magnoliopsida</taxon>
        <taxon>eudicotyledons</taxon>
        <taxon>Gunneridae</taxon>
        <taxon>Pentapetalae</taxon>
        <taxon>Caryophyllales</taxon>
        <taxon>Caryophyllaceae</taxon>
        <taxon>Caryophylleae</taxon>
        <taxon>Saponaria</taxon>
    </lineage>
</organism>
<name>A0AAW1KUS8_SAPOF</name>
<feature type="compositionally biased region" description="Acidic residues" evidence="1">
    <location>
        <begin position="228"/>
        <end position="237"/>
    </location>
</feature>
<dbReference type="Proteomes" id="UP001443914">
    <property type="component" value="Unassembled WGS sequence"/>
</dbReference>
<dbReference type="AlphaFoldDB" id="A0AAW1KUS8"/>